<gene>
    <name evidence="1" type="ORF">JOL62DRAFT_576411</name>
</gene>
<accession>A0ABR1N4I5</accession>
<proteinExistence type="predicted"/>
<keyword evidence="2" id="KW-1185">Reference proteome</keyword>
<dbReference type="EMBL" id="JBBPBF010000019">
    <property type="protein sequence ID" value="KAK7610129.1"/>
    <property type="molecule type" value="Genomic_DNA"/>
</dbReference>
<dbReference type="InterPro" id="IPR012349">
    <property type="entry name" value="Split_barrel_FMN-bd"/>
</dbReference>
<name>A0ABR1N4I5_9PEZI</name>
<reference evidence="1 2" key="1">
    <citation type="submission" date="2024-04" db="EMBL/GenBank/DDBJ databases">
        <title>Phyllosticta paracitricarpa is synonymous to the EU quarantine fungus P. citricarpa based on phylogenomic analyses.</title>
        <authorList>
            <consortium name="Lawrence Berkeley National Laboratory"/>
            <person name="Van ingen-buijs V.A."/>
            <person name="Van westerhoven A.C."/>
            <person name="Haridas S."/>
            <person name="Skiadas P."/>
            <person name="Martin F."/>
            <person name="Groenewald J.Z."/>
            <person name="Crous P.W."/>
            <person name="Seidl M.F."/>
        </authorList>
    </citation>
    <scope>NUCLEOTIDE SEQUENCE [LARGE SCALE GENOMIC DNA]</scope>
    <source>
        <strain evidence="1 2">CBS 141358</strain>
    </source>
</reference>
<sequence>MSSTSVLKVSIVSASTKVNSGEPGDDRNDLRDHAVTSSVWTGVLPVHEHIGAPQPSSIDKVAEVPRYLDQWLQEENTKRETYSHDALRPKWIRMDFDFAKWLAEPHSLFTLQCHSAGCRPDSLLRSIQEYLIVFKGAIFTSTAPCAAKMRFKEPGLPVYLQDMEETHLVDAAILHAQIQVHLTQALVHGAQQRTRHRRFDNLVARFPCMFLRHDHTQTMRIHDESLLTRNAAPQRRLDGAHGA</sequence>
<evidence type="ECO:0000313" key="2">
    <source>
        <dbReference type="Proteomes" id="UP001367316"/>
    </source>
</evidence>
<dbReference type="Proteomes" id="UP001367316">
    <property type="component" value="Unassembled WGS sequence"/>
</dbReference>
<dbReference type="Gene3D" id="2.30.110.10">
    <property type="entry name" value="Electron Transport, Fmn-binding Protein, Chain A"/>
    <property type="match status" value="1"/>
</dbReference>
<evidence type="ECO:0000313" key="1">
    <source>
        <dbReference type="EMBL" id="KAK7610129.1"/>
    </source>
</evidence>
<comment type="caution">
    <text evidence="1">The sequence shown here is derived from an EMBL/GenBank/DDBJ whole genome shotgun (WGS) entry which is preliminary data.</text>
</comment>
<organism evidence="1 2">
    <name type="scientific">Phyllosticta paracitricarpa</name>
    <dbReference type="NCBI Taxonomy" id="2016321"/>
    <lineage>
        <taxon>Eukaryota</taxon>
        <taxon>Fungi</taxon>
        <taxon>Dikarya</taxon>
        <taxon>Ascomycota</taxon>
        <taxon>Pezizomycotina</taxon>
        <taxon>Dothideomycetes</taxon>
        <taxon>Dothideomycetes incertae sedis</taxon>
        <taxon>Botryosphaeriales</taxon>
        <taxon>Phyllostictaceae</taxon>
        <taxon>Phyllosticta</taxon>
    </lineage>
</organism>
<protein>
    <submittedName>
        <fullName evidence="1">Uncharacterized protein</fullName>
    </submittedName>
</protein>